<name>A0A8C5DL80_GOUWI</name>
<dbReference type="Ensembl" id="ENSGWIT00000009477.1">
    <property type="protein sequence ID" value="ENSGWIP00000008486.1"/>
    <property type="gene ID" value="ENSGWIG00000005036.1"/>
</dbReference>
<evidence type="ECO:0000256" key="1">
    <source>
        <dbReference type="SAM" id="MobiDB-lite"/>
    </source>
</evidence>
<reference evidence="2" key="2">
    <citation type="submission" date="2025-08" db="UniProtKB">
        <authorList>
            <consortium name="Ensembl"/>
        </authorList>
    </citation>
    <scope>IDENTIFICATION</scope>
</reference>
<evidence type="ECO:0000313" key="3">
    <source>
        <dbReference type="Proteomes" id="UP000694680"/>
    </source>
</evidence>
<feature type="compositionally biased region" description="Basic and acidic residues" evidence="1">
    <location>
        <begin position="37"/>
        <end position="56"/>
    </location>
</feature>
<protein>
    <submittedName>
        <fullName evidence="2">Uncharacterized protein</fullName>
    </submittedName>
</protein>
<organism evidence="2 3">
    <name type="scientific">Gouania willdenowi</name>
    <name type="common">Blunt-snouted clingfish</name>
    <name type="synonym">Lepadogaster willdenowi</name>
    <dbReference type="NCBI Taxonomy" id="441366"/>
    <lineage>
        <taxon>Eukaryota</taxon>
        <taxon>Metazoa</taxon>
        <taxon>Chordata</taxon>
        <taxon>Craniata</taxon>
        <taxon>Vertebrata</taxon>
        <taxon>Euteleostomi</taxon>
        <taxon>Actinopterygii</taxon>
        <taxon>Neopterygii</taxon>
        <taxon>Teleostei</taxon>
        <taxon>Neoteleostei</taxon>
        <taxon>Acanthomorphata</taxon>
        <taxon>Ovalentaria</taxon>
        <taxon>Blenniimorphae</taxon>
        <taxon>Blenniiformes</taxon>
        <taxon>Gobiesocoidei</taxon>
        <taxon>Gobiesocidae</taxon>
        <taxon>Gobiesocinae</taxon>
        <taxon>Gouania</taxon>
    </lineage>
</organism>
<accession>A0A8C5DL80</accession>
<reference evidence="2" key="3">
    <citation type="submission" date="2025-09" db="UniProtKB">
        <authorList>
            <consortium name="Ensembl"/>
        </authorList>
    </citation>
    <scope>IDENTIFICATION</scope>
</reference>
<reference evidence="2" key="1">
    <citation type="submission" date="2020-06" db="EMBL/GenBank/DDBJ databases">
        <authorList>
            <consortium name="Wellcome Sanger Institute Data Sharing"/>
        </authorList>
    </citation>
    <scope>NUCLEOTIDE SEQUENCE [LARGE SCALE GENOMIC DNA]</scope>
</reference>
<sequence length="311" mass="34998">MSDLGQPSSSHSSTVLVSGMKRDRGAFLETSNLCKGSDWERGNFAEPERTRFEKPTSIDSAFLHMDAAPKEENAEEYQSPQRKRRLFDSQNLHSVQQPWSQDPLLTWSQFSESDQKHAITEPRSPNTLQSEEAFGNLMDEKGRTSTQKSLKLSQSSHTDKENITSVSLYSPRKHSFSNVRHISLHKDVNPRLLSPQKERNQSLKDLVNRKGSGSESQIIWTKPHSPLKTAALAAQQQSKGLEDESFSALFTQDSQGLRVIAHRDVEGRSPLRDQGNIFTGVVKSYNSVDDDEEEDGMLFTQDSQGNVVIKH</sequence>
<feature type="region of interest" description="Disordered" evidence="1">
    <location>
        <begin position="1"/>
        <end position="83"/>
    </location>
</feature>
<keyword evidence="3" id="KW-1185">Reference proteome</keyword>
<dbReference type="Proteomes" id="UP000694680">
    <property type="component" value="Chromosome 11"/>
</dbReference>
<proteinExistence type="predicted"/>
<feature type="region of interest" description="Disordered" evidence="1">
    <location>
        <begin position="142"/>
        <end position="166"/>
    </location>
</feature>
<feature type="compositionally biased region" description="Low complexity" evidence="1">
    <location>
        <begin position="144"/>
        <end position="156"/>
    </location>
</feature>
<evidence type="ECO:0000313" key="2">
    <source>
        <dbReference type="Ensembl" id="ENSGWIP00000008486.1"/>
    </source>
</evidence>
<dbReference type="AlphaFoldDB" id="A0A8C5DL80"/>